<accession>A0A2M7G2B5</accession>
<sequence>MTGDFSPDSLNPDYIEDFLESFSHKCVEFGYYCDQYMREEINLGEITRKLSEATGEGEGFFGANHAMMTPQQFHRFEVMQRSLDQMTTQLIETEIKRNKQIIQEALSKGEYFIVNITFNSIHSSIYMAYNNPNDQLKMERDAKLAELQQEQELVQALMKVLKAIESRNRPSEYNDVERHKLEKAFQIYAEYFKKLEPSAIKQACDNRAILLLEEHVAYLESNAYFNDRRKALEHVSICVHHLREIANLEGRARLEELKERVRPPDPTQELKRLFEEVEKAEGEANIYSAVVAFNNCAEANPAEPSIHDLKRRMRVILKQKGFL</sequence>
<protein>
    <submittedName>
        <fullName evidence="2">Uncharacterized protein</fullName>
    </submittedName>
</protein>
<keyword evidence="1" id="KW-0175">Coiled coil</keyword>
<dbReference type="AlphaFoldDB" id="A0A2M7G2B5"/>
<reference evidence="2 3" key="1">
    <citation type="submission" date="2017-09" db="EMBL/GenBank/DDBJ databases">
        <title>Depth-based differentiation of microbial function through sediment-hosted aquifers and enrichment of novel symbionts in the deep terrestrial subsurface.</title>
        <authorList>
            <person name="Probst A.J."/>
            <person name="Ladd B."/>
            <person name="Jarett J.K."/>
            <person name="Geller-Mcgrath D.E."/>
            <person name="Sieber C.M."/>
            <person name="Emerson J.B."/>
            <person name="Anantharaman K."/>
            <person name="Thomas B.C."/>
            <person name="Malmstrom R."/>
            <person name="Stieglmeier M."/>
            <person name="Klingl A."/>
            <person name="Woyke T."/>
            <person name="Ryan C.M."/>
            <person name="Banfield J.F."/>
        </authorList>
    </citation>
    <scope>NUCLEOTIDE SEQUENCE [LARGE SCALE GENOMIC DNA]</scope>
    <source>
        <strain evidence="2">CG17_big_fil_post_rev_8_21_14_2_50_48_46</strain>
    </source>
</reference>
<proteinExistence type="predicted"/>
<name>A0A2M7G2B5_9BACT</name>
<evidence type="ECO:0000313" key="3">
    <source>
        <dbReference type="Proteomes" id="UP000231019"/>
    </source>
</evidence>
<gene>
    <name evidence="2" type="ORF">COW36_14575</name>
</gene>
<dbReference type="EMBL" id="PFFQ01000041">
    <property type="protein sequence ID" value="PIW15940.1"/>
    <property type="molecule type" value="Genomic_DNA"/>
</dbReference>
<evidence type="ECO:0000313" key="2">
    <source>
        <dbReference type="EMBL" id="PIW15940.1"/>
    </source>
</evidence>
<comment type="caution">
    <text evidence="2">The sequence shown here is derived from an EMBL/GenBank/DDBJ whole genome shotgun (WGS) entry which is preliminary data.</text>
</comment>
<organism evidence="2 3">
    <name type="scientific">bacterium (Candidatus Blackallbacteria) CG17_big_fil_post_rev_8_21_14_2_50_48_46</name>
    <dbReference type="NCBI Taxonomy" id="2014261"/>
    <lineage>
        <taxon>Bacteria</taxon>
        <taxon>Candidatus Blackallbacteria</taxon>
    </lineage>
</organism>
<dbReference type="Proteomes" id="UP000231019">
    <property type="component" value="Unassembled WGS sequence"/>
</dbReference>
<feature type="coiled-coil region" evidence="1">
    <location>
        <begin position="133"/>
        <end position="167"/>
    </location>
</feature>
<evidence type="ECO:0000256" key="1">
    <source>
        <dbReference type="SAM" id="Coils"/>
    </source>
</evidence>